<organism evidence="1 2">
    <name type="scientific">Panagrolaimus sp. JU765</name>
    <dbReference type="NCBI Taxonomy" id="591449"/>
    <lineage>
        <taxon>Eukaryota</taxon>
        <taxon>Metazoa</taxon>
        <taxon>Ecdysozoa</taxon>
        <taxon>Nematoda</taxon>
        <taxon>Chromadorea</taxon>
        <taxon>Rhabditida</taxon>
        <taxon>Tylenchina</taxon>
        <taxon>Panagrolaimomorpha</taxon>
        <taxon>Panagrolaimoidea</taxon>
        <taxon>Panagrolaimidae</taxon>
        <taxon>Panagrolaimus</taxon>
    </lineage>
</organism>
<dbReference type="Proteomes" id="UP000887576">
    <property type="component" value="Unplaced"/>
</dbReference>
<evidence type="ECO:0000313" key="2">
    <source>
        <dbReference type="WBParaSite" id="JU765_v2.g1865.t1"/>
    </source>
</evidence>
<dbReference type="WBParaSite" id="JU765_v2.g1865.t1">
    <property type="protein sequence ID" value="JU765_v2.g1865.t1"/>
    <property type="gene ID" value="JU765_v2.g1865"/>
</dbReference>
<name>A0AC34QRX1_9BILA</name>
<reference evidence="2" key="1">
    <citation type="submission" date="2022-11" db="UniProtKB">
        <authorList>
            <consortium name="WormBaseParasite"/>
        </authorList>
    </citation>
    <scope>IDENTIFICATION</scope>
</reference>
<accession>A0AC34QRX1</accession>
<sequence>MKKQKQTRHQQQLQLKLIQKWRIYQSRHHHQKILQRSKRICCMNFNDLIISVYEYGRLHNKYSFEWTNDENEQLLKYFPNAIRSIEKYLRPFANGFHEENYYLSKLFVSGLSFLIDDVFEQYKKLNPEPAILAEMEKKMLQIFGEKYVKISQIEAWTDRTGKPKRYFYEDEKPSLDGVPMSHDWWTEDEGLKIEPKDDSDDEF</sequence>
<protein>
    <submittedName>
        <fullName evidence="2">Uncharacterized protein</fullName>
    </submittedName>
</protein>
<proteinExistence type="predicted"/>
<evidence type="ECO:0000313" key="1">
    <source>
        <dbReference type="Proteomes" id="UP000887576"/>
    </source>
</evidence>